<dbReference type="Pfam" id="PF07731">
    <property type="entry name" value="Cu-oxidase_2"/>
    <property type="match status" value="1"/>
</dbReference>
<evidence type="ECO:0000256" key="1">
    <source>
        <dbReference type="ARBA" id="ARBA00010609"/>
    </source>
</evidence>
<dbReference type="InterPro" id="IPR001117">
    <property type="entry name" value="Cu-oxidase_2nd"/>
</dbReference>
<evidence type="ECO:0000259" key="7">
    <source>
        <dbReference type="Pfam" id="PF07732"/>
    </source>
</evidence>
<dbReference type="GO" id="GO:0016491">
    <property type="term" value="F:oxidoreductase activity"/>
    <property type="evidence" value="ECO:0007669"/>
    <property type="project" value="InterPro"/>
</dbReference>
<feature type="domain" description="Plastocyanin-like" evidence="5">
    <location>
        <begin position="183"/>
        <end position="327"/>
    </location>
</feature>
<evidence type="ECO:0000313" key="8">
    <source>
        <dbReference type="EMBL" id="PLW13081.1"/>
    </source>
</evidence>
<dbReference type="CDD" id="cd13857">
    <property type="entry name" value="CuRO_1_Diphenol_Ox"/>
    <property type="match status" value="1"/>
</dbReference>
<evidence type="ECO:0000313" key="9">
    <source>
        <dbReference type="Proteomes" id="UP000235388"/>
    </source>
</evidence>
<dbReference type="InterPro" id="IPR045087">
    <property type="entry name" value="Cu-oxidase_fam"/>
</dbReference>
<organism evidence="8 9">
    <name type="scientific">Puccinia coronata f. sp. avenae</name>
    <dbReference type="NCBI Taxonomy" id="200324"/>
    <lineage>
        <taxon>Eukaryota</taxon>
        <taxon>Fungi</taxon>
        <taxon>Dikarya</taxon>
        <taxon>Basidiomycota</taxon>
        <taxon>Pucciniomycotina</taxon>
        <taxon>Pucciniomycetes</taxon>
        <taxon>Pucciniales</taxon>
        <taxon>Pucciniaceae</taxon>
        <taxon>Puccinia</taxon>
    </lineage>
</organism>
<evidence type="ECO:0008006" key="10">
    <source>
        <dbReference type="Google" id="ProtNLM"/>
    </source>
</evidence>
<dbReference type="AlphaFoldDB" id="A0A2N5SIP1"/>
<evidence type="ECO:0000256" key="2">
    <source>
        <dbReference type="ARBA" id="ARBA00023008"/>
    </source>
</evidence>
<dbReference type="InterPro" id="IPR011706">
    <property type="entry name" value="Cu-oxidase_C"/>
</dbReference>
<evidence type="ECO:0000259" key="5">
    <source>
        <dbReference type="Pfam" id="PF00394"/>
    </source>
</evidence>
<feature type="chain" id="PRO_5014600608" description="Laccase" evidence="4">
    <location>
        <begin position="27"/>
        <end position="605"/>
    </location>
</feature>
<dbReference type="PANTHER" id="PTHR11709:SF414">
    <property type="entry name" value="ADR239WP"/>
    <property type="match status" value="1"/>
</dbReference>
<keyword evidence="3" id="KW-0325">Glycoprotein</keyword>
<keyword evidence="4" id="KW-0732">Signal</keyword>
<keyword evidence="2" id="KW-0186">Copper</keyword>
<dbReference type="CDD" id="cd13883">
    <property type="entry name" value="CuRO_2_Diphenol_Ox"/>
    <property type="match status" value="1"/>
</dbReference>
<feature type="signal peptide" evidence="4">
    <location>
        <begin position="1"/>
        <end position="26"/>
    </location>
</feature>
<accession>A0A2N5SIP1</accession>
<proteinExistence type="inferred from homology"/>
<dbReference type="Pfam" id="PF00394">
    <property type="entry name" value="Cu-oxidase"/>
    <property type="match status" value="1"/>
</dbReference>
<dbReference type="EMBL" id="PGCJ01000961">
    <property type="protein sequence ID" value="PLW13081.1"/>
    <property type="molecule type" value="Genomic_DNA"/>
</dbReference>
<reference evidence="8 9" key="1">
    <citation type="submission" date="2017-11" db="EMBL/GenBank/DDBJ databases">
        <title>De novo assembly and phasing of dikaryotic genomes from two isolates of Puccinia coronata f. sp. avenae, the causal agent of oat crown rust.</title>
        <authorList>
            <person name="Miller M.E."/>
            <person name="Zhang Y."/>
            <person name="Omidvar V."/>
            <person name="Sperschneider J."/>
            <person name="Schwessinger B."/>
            <person name="Raley C."/>
            <person name="Palmer J.M."/>
            <person name="Garnica D."/>
            <person name="Upadhyaya N."/>
            <person name="Rathjen J."/>
            <person name="Taylor J.M."/>
            <person name="Park R.F."/>
            <person name="Dodds P.N."/>
            <person name="Hirsch C.D."/>
            <person name="Kianian S.F."/>
            <person name="Figueroa M."/>
        </authorList>
    </citation>
    <scope>NUCLEOTIDE SEQUENCE [LARGE SCALE GENOMIC DNA]</scope>
    <source>
        <strain evidence="8">12NC29</strain>
    </source>
</reference>
<dbReference type="Proteomes" id="UP000235388">
    <property type="component" value="Unassembled WGS sequence"/>
</dbReference>
<dbReference type="SUPFAM" id="SSF49503">
    <property type="entry name" value="Cupredoxins"/>
    <property type="match status" value="3"/>
</dbReference>
<dbReference type="Gene3D" id="2.60.40.420">
    <property type="entry name" value="Cupredoxins - blue copper proteins"/>
    <property type="match status" value="3"/>
</dbReference>
<evidence type="ECO:0000256" key="3">
    <source>
        <dbReference type="ARBA" id="ARBA00023180"/>
    </source>
</evidence>
<name>A0A2N5SIP1_9BASI</name>
<comment type="similarity">
    <text evidence="1">Belongs to the multicopper oxidase family.</text>
</comment>
<evidence type="ECO:0000259" key="6">
    <source>
        <dbReference type="Pfam" id="PF07731"/>
    </source>
</evidence>
<sequence length="605" mass="66737">MASSSAFQWLNRSLVYLLLLCSIVWSIQFNHPELYLSSHDFKISATPQTRHYNFRIRASVGAPDGFSKTMLVINNQFPGPLIECNEGDTLSIVVQNDLDTDVSIHWHGIWQTGTPWMDGVTGVTQCPIPAKTSFTYRFTVRDQFGTFWYHAHARNLAIDGIAGPLVIHSPRDPLVRGKNYDNEMILFISDWYHNTSTVILNGTLSAAGYFGTQAAPSANSALINGVGIFNCSFATPGSRCRTPTRPLEITLPPNQRTRFRLIQAGSHAMFWFSADQHLLTVVEADSTGVTGPTNLHRLQFHNGQRYSVIIDTKADRPGSSFYLRAAMDTDCWAWLAPGIPGPDATALAIVRVASKANQISRQTPTTKDWRDTVGGKCTDLNINTLKPIIRQNACTNVLDTLYFNTSLGTIIRPNPQNLTKVDTLSRFFVNNATWTTFRYRPLLQDLALGGRGYLNSTEVTALTLNRVGCYDIVLNNLDAGIDHPLHLHGVDSYLVAQGPGNIGPQTKSRASIKLDNPLRRDTFVVGGGTHLIVRVEAHNPGVWILHCHIGWHLAAGFAGVVVMQPSVISQFKIPAANQALCSGRTSSNINTTEPGRLVSEFQPKF</sequence>
<dbReference type="OrthoDB" id="2121828at2759"/>
<comment type="caution">
    <text evidence="8">The sequence shown here is derived from an EMBL/GenBank/DDBJ whole genome shotgun (WGS) entry which is preliminary data.</text>
</comment>
<gene>
    <name evidence="8" type="ORF">PCANC_14743</name>
</gene>
<dbReference type="Pfam" id="PF07732">
    <property type="entry name" value="Cu-oxidase_3"/>
    <property type="match status" value="1"/>
</dbReference>
<protein>
    <recommendedName>
        <fullName evidence="10">Laccase</fullName>
    </recommendedName>
</protein>
<dbReference type="CDD" id="cd13904">
    <property type="entry name" value="CuRO_3_Diphenol_Ox"/>
    <property type="match status" value="1"/>
</dbReference>
<evidence type="ECO:0000256" key="4">
    <source>
        <dbReference type="SAM" id="SignalP"/>
    </source>
</evidence>
<dbReference type="GO" id="GO:0005507">
    <property type="term" value="F:copper ion binding"/>
    <property type="evidence" value="ECO:0007669"/>
    <property type="project" value="InterPro"/>
</dbReference>
<dbReference type="InterPro" id="IPR011707">
    <property type="entry name" value="Cu-oxidase-like_N"/>
</dbReference>
<keyword evidence="9" id="KW-1185">Reference proteome</keyword>
<feature type="domain" description="Plastocyanin-like" evidence="6">
    <location>
        <begin position="458"/>
        <end position="565"/>
    </location>
</feature>
<feature type="domain" description="Plastocyanin-like" evidence="7">
    <location>
        <begin position="63"/>
        <end position="171"/>
    </location>
</feature>
<dbReference type="PANTHER" id="PTHR11709">
    <property type="entry name" value="MULTI-COPPER OXIDASE"/>
    <property type="match status" value="1"/>
</dbReference>
<dbReference type="InterPro" id="IPR008972">
    <property type="entry name" value="Cupredoxin"/>
</dbReference>
<dbReference type="STRING" id="200324.A0A2N5SIP1"/>